<organism evidence="3">
    <name type="scientific">marine metagenome</name>
    <dbReference type="NCBI Taxonomy" id="408172"/>
    <lineage>
        <taxon>unclassified sequences</taxon>
        <taxon>metagenomes</taxon>
        <taxon>ecological metagenomes</taxon>
    </lineage>
</organism>
<evidence type="ECO:0000256" key="1">
    <source>
        <dbReference type="ARBA" id="ARBA00023002"/>
    </source>
</evidence>
<reference evidence="3" key="1">
    <citation type="submission" date="2018-05" db="EMBL/GenBank/DDBJ databases">
        <authorList>
            <person name="Lanie J.A."/>
            <person name="Ng W.-L."/>
            <person name="Kazmierczak K.M."/>
            <person name="Andrzejewski T.M."/>
            <person name="Davidsen T.M."/>
            <person name="Wayne K.J."/>
            <person name="Tettelin H."/>
            <person name="Glass J.I."/>
            <person name="Rusch D."/>
            <person name="Podicherti R."/>
            <person name="Tsui H.-C.T."/>
            <person name="Winkler M.E."/>
        </authorList>
    </citation>
    <scope>NUCLEOTIDE SEQUENCE</scope>
</reference>
<dbReference type="Pfam" id="PF10417">
    <property type="entry name" value="1-cysPrx_C"/>
    <property type="match status" value="1"/>
</dbReference>
<dbReference type="InterPro" id="IPR019479">
    <property type="entry name" value="Peroxiredoxin_C"/>
</dbReference>
<keyword evidence="1" id="KW-0560">Oxidoreductase</keyword>
<accession>A0A382YTJ9</accession>
<dbReference type="GO" id="GO:0005829">
    <property type="term" value="C:cytosol"/>
    <property type="evidence" value="ECO:0007669"/>
    <property type="project" value="TreeGrafter"/>
</dbReference>
<evidence type="ECO:0000313" key="3">
    <source>
        <dbReference type="EMBL" id="SVD86269.1"/>
    </source>
</evidence>
<gene>
    <name evidence="3" type="ORF">METZ01_LOCUS439123</name>
</gene>
<dbReference type="AlphaFoldDB" id="A0A382YTJ9"/>
<dbReference type="PIRSF" id="PIRSF000239">
    <property type="entry name" value="AHPC"/>
    <property type="match status" value="1"/>
</dbReference>
<name>A0A382YTJ9_9ZZZZ</name>
<protein>
    <recommendedName>
        <fullName evidence="2">Thioredoxin domain-containing protein</fullName>
    </recommendedName>
</protein>
<feature type="domain" description="Thioredoxin" evidence="2">
    <location>
        <begin position="2"/>
        <end position="159"/>
    </location>
</feature>
<dbReference type="CDD" id="cd03015">
    <property type="entry name" value="PRX_Typ2cys"/>
    <property type="match status" value="1"/>
</dbReference>
<dbReference type="GO" id="GO:0033554">
    <property type="term" value="P:cellular response to stress"/>
    <property type="evidence" value="ECO:0007669"/>
    <property type="project" value="TreeGrafter"/>
</dbReference>
<dbReference type="InterPro" id="IPR050217">
    <property type="entry name" value="Peroxiredoxin"/>
</dbReference>
<dbReference type="InterPro" id="IPR024706">
    <property type="entry name" value="Peroxiredoxin_AhpC-typ"/>
</dbReference>
<evidence type="ECO:0000259" key="2">
    <source>
        <dbReference type="PROSITE" id="PS51352"/>
    </source>
</evidence>
<dbReference type="GO" id="GO:0042744">
    <property type="term" value="P:hydrogen peroxide catabolic process"/>
    <property type="evidence" value="ECO:0007669"/>
    <property type="project" value="TreeGrafter"/>
</dbReference>
<dbReference type="GO" id="GO:0008379">
    <property type="term" value="F:thioredoxin peroxidase activity"/>
    <property type="evidence" value="ECO:0007669"/>
    <property type="project" value="TreeGrafter"/>
</dbReference>
<dbReference type="GO" id="GO:0045454">
    <property type="term" value="P:cell redox homeostasis"/>
    <property type="evidence" value="ECO:0007669"/>
    <property type="project" value="TreeGrafter"/>
</dbReference>
<dbReference type="PANTHER" id="PTHR10681:SF164">
    <property type="entry name" value="THIOREDOXIN PEROXIDASE 1"/>
    <property type="match status" value="1"/>
</dbReference>
<dbReference type="Pfam" id="PF00578">
    <property type="entry name" value="AhpC-TSA"/>
    <property type="match status" value="1"/>
</dbReference>
<dbReference type="InterPro" id="IPR000866">
    <property type="entry name" value="AhpC/TSA"/>
</dbReference>
<dbReference type="GO" id="GO:0006979">
    <property type="term" value="P:response to oxidative stress"/>
    <property type="evidence" value="ECO:0007669"/>
    <property type="project" value="TreeGrafter"/>
</dbReference>
<dbReference type="PROSITE" id="PS51352">
    <property type="entry name" value="THIOREDOXIN_2"/>
    <property type="match status" value="1"/>
</dbReference>
<dbReference type="InterPro" id="IPR013766">
    <property type="entry name" value="Thioredoxin_domain"/>
</dbReference>
<sequence>MSYIGKKFPNINLNSVTSDSKESIVNLSKPPNKTLLFFYPMDFTYVCPTELHAFQNQLGEFEKRGISVYGTSCDTIQVHLAWLKTPISRGGVEGITFPLISDTTRILSKRLQILDEQDVSYRATYLIDENGKVFYESINDMPIGRNINEFIRIIDAKHHNEKFGEVCPANWKLGKKAMEESNAGVIKYFSIKRQDLNNY</sequence>
<dbReference type="EMBL" id="UINC01178227">
    <property type="protein sequence ID" value="SVD86269.1"/>
    <property type="molecule type" value="Genomic_DNA"/>
</dbReference>
<proteinExistence type="predicted"/>
<dbReference type="Gene3D" id="3.40.30.10">
    <property type="entry name" value="Glutaredoxin"/>
    <property type="match status" value="1"/>
</dbReference>
<dbReference type="SUPFAM" id="SSF52833">
    <property type="entry name" value="Thioredoxin-like"/>
    <property type="match status" value="1"/>
</dbReference>
<dbReference type="PANTHER" id="PTHR10681">
    <property type="entry name" value="THIOREDOXIN PEROXIDASE"/>
    <property type="match status" value="1"/>
</dbReference>
<dbReference type="InterPro" id="IPR036249">
    <property type="entry name" value="Thioredoxin-like_sf"/>
</dbReference>